<dbReference type="InterPro" id="IPR000639">
    <property type="entry name" value="Epox_hydrolase-like"/>
</dbReference>
<dbReference type="RefSeq" id="WP_345406695.1">
    <property type="nucleotide sequence ID" value="NZ_BAABHG010000020.1"/>
</dbReference>
<gene>
    <name evidence="3" type="ORF">ACFSYJ_20840</name>
</gene>
<accession>A0ABW5GJM8</accession>
<sequence>MQATPDPSIVRLDGPWVHRDVSANGILLHVAELGEGPLVVLLHGFAEFWWTWHHQLTALADAGFRAVAVDLRGYGDSDKPPRGYDAWTLAGDVGGLIKALGARRAHLAGHAWGGMLAWTVAALHPRLVSSVTAIGAAHPLALRSAVRRLAVLRRGSQTRALGHLFRFQVPMAPERRLVEDNAVAVEDLFRAWSGPAWRETADFRASARKFRQAMLVPGVAHSALEYYRWAFRAQFRGEGRRFTDAVGSRVSAPVLQLHGEADTCVLPDTARASARWAGPHSQPRIWPDVGHFPHLEAPERTTDALVDFLKSRGPQASSK</sequence>
<dbReference type="PRINTS" id="PR00412">
    <property type="entry name" value="EPOXHYDRLASE"/>
</dbReference>
<dbReference type="InterPro" id="IPR000073">
    <property type="entry name" value="AB_hydrolase_1"/>
</dbReference>
<evidence type="ECO:0000259" key="2">
    <source>
        <dbReference type="Pfam" id="PF00561"/>
    </source>
</evidence>
<dbReference type="Pfam" id="PF00561">
    <property type="entry name" value="Abhydrolase_1"/>
    <property type="match status" value="1"/>
</dbReference>
<reference evidence="4" key="1">
    <citation type="journal article" date="2019" name="Int. J. Syst. Evol. Microbiol.">
        <title>The Global Catalogue of Microorganisms (GCM) 10K type strain sequencing project: providing services to taxonomists for standard genome sequencing and annotation.</title>
        <authorList>
            <consortium name="The Broad Institute Genomics Platform"/>
            <consortium name="The Broad Institute Genome Sequencing Center for Infectious Disease"/>
            <person name="Wu L."/>
            <person name="Ma J."/>
        </authorList>
    </citation>
    <scope>NUCLEOTIDE SEQUENCE [LARGE SCALE GENOMIC DNA]</scope>
    <source>
        <strain evidence="4">CGMCC 4.7643</strain>
    </source>
</reference>
<evidence type="ECO:0000313" key="3">
    <source>
        <dbReference type="EMBL" id="MFD2461066.1"/>
    </source>
</evidence>
<name>A0ABW5GJM8_9PSEU</name>
<dbReference type="SUPFAM" id="SSF53474">
    <property type="entry name" value="alpha/beta-Hydrolases"/>
    <property type="match status" value="1"/>
</dbReference>
<organism evidence="3 4">
    <name type="scientific">Amycolatopsis samaneae</name>
    <dbReference type="NCBI Taxonomy" id="664691"/>
    <lineage>
        <taxon>Bacteria</taxon>
        <taxon>Bacillati</taxon>
        <taxon>Actinomycetota</taxon>
        <taxon>Actinomycetes</taxon>
        <taxon>Pseudonocardiales</taxon>
        <taxon>Pseudonocardiaceae</taxon>
        <taxon>Amycolatopsis</taxon>
    </lineage>
</organism>
<proteinExistence type="predicted"/>
<dbReference type="PRINTS" id="PR00111">
    <property type="entry name" value="ABHYDROLASE"/>
</dbReference>
<dbReference type="EMBL" id="JBHUKU010000009">
    <property type="protein sequence ID" value="MFD2461066.1"/>
    <property type="molecule type" value="Genomic_DNA"/>
</dbReference>
<dbReference type="InterPro" id="IPR029058">
    <property type="entry name" value="AB_hydrolase_fold"/>
</dbReference>
<comment type="caution">
    <text evidence="3">The sequence shown here is derived from an EMBL/GenBank/DDBJ whole genome shotgun (WGS) entry which is preliminary data.</text>
</comment>
<dbReference type="Gene3D" id="3.40.50.1820">
    <property type="entry name" value="alpha/beta hydrolase"/>
    <property type="match status" value="1"/>
</dbReference>
<feature type="domain" description="AB hydrolase-1" evidence="2">
    <location>
        <begin position="37"/>
        <end position="298"/>
    </location>
</feature>
<dbReference type="Proteomes" id="UP001597419">
    <property type="component" value="Unassembled WGS sequence"/>
</dbReference>
<dbReference type="GO" id="GO:0016787">
    <property type="term" value="F:hydrolase activity"/>
    <property type="evidence" value="ECO:0007669"/>
    <property type="project" value="UniProtKB-KW"/>
</dbReference>
<dbReference type="PANTHER" id="PTHR43329">
    <property type="entry name" value="EPOXIDE HYDROLASE"/>
    <property type="match status" value="1"/>
</dbReference>
<evidence type="ECO:0000313" key="4">
    <source>
        <dbReference type="Proteomes" id="UP001597419"/>
    </source>
</evidence>
<evidence type="ECO:0000256" key="1">
    <source>
        <dbReference type="ARBA" id="ARBA00022801"/>
    </source>
</evidence>
<protein>
    <submittedName>
        <fullName evidence="3">Alpha/beta fold hydrolase</fullName>
    </submittedName>
</protein>
<keyword evidence="1 3" id="KW-0378">Hydrolase</keyword>
<keyword evidence="4" id="KW-1185">Reference proteome</keyword>